<comment type="caution">
    <text evidence="8">The sequence shown here is derived from an EMBL/GenBank/DDBJ whole genome shotgun (WGS) entry which is preliminary data.</text>
</comment>
<reference evidence="8 9" key="1">
    <citation type="journal article" date="2018" name="Nat. Genet.">
        <title>The Rosa genome provides new insights in the design of modern roses.</title>
        <authorList>
            <person name="Bendahmane M."/>
        </authorList>
    </citation>
    <scope>NUCLEOTIDE SEQUENCE [LARGE SCALE GENOMIC DNA]</scope>
    <source>
        <strain evidence="9">cv. Old Blush</strain>
    </source>
</reference>
<feature type="domain" description="Reticulon" evidence="7">
    <location>
        <begin position="1"/>
        <end position="81"/>
    </location>
</feature>
<evidence type="ECO:0000259" key="7">
    <source>
        <dbReference type="PROSITE" id="PS50845"/>
    </source>
</evidence>
<dbReference type="Pfam" id="PF02453">
    <property type="entry name" value="Reticulon"/>
    <property type="match status" value="1"/>
</dbReference>
<keyword evidence="3 6" id="KW-0256">Endoplasmic reticulum</keyword>
<dbReference type="InterPro" id="IPR045064">
    <property type="entry name" value="Reticulon-like"/>
</dbReference>
<dbReference type="PANTHER" id="PTHR10994">
    <property type="entry name" value="RETICULON"/>
    <property type="match status" value="1"/>
</dbReference>
<dbReference type="InterPro" id="IPR003388">
    <property type="entry name" value="Reticulon"/>
</dbReference>
<dbReference type="GO" id="GO:0009617">
    <property type="term" value="P:response to bacterium"/>
    <property type="evidence" value="ECO:0007669"/>
    <property type="project" value="InterPro"/>
</dbReference>
<dbReference type="Proteomes" id="UP000238479">
    <property type="component" value="Chromosome 2"/>
</dbReference>
<protein>
    <recommendedName>
        <fullName evidence="6">Reticulon-like protein</fullName>
    </recommendedName>
</protein>
<evidence type="ECO:0000313" key="9">
    <source>
        <dbReference type="Proteomes" id="UP000238479"/>
    </source>
</evidence>
<accession>A0A2P6RR15</accession>
<evidence type="ECO:0000256" key="1">
    <source>
        <dbReference type="ARBA" id="ARBA00004477"/>
    </source>
</evidence>
<dbReference type="EMBL" id="PDCK01000040">
    <property type="protein sequence ID" value="PRQ48874.1"/>
    <property type="molecule type" value="Genomic_DNA"/>
</dbReference>
<sequence length="106" mass="12469">MWVLFELLEYHLLTFVAHLLIVVLLVVQCFKFINKSPPKIPDIQIPEKPFLQIVSTITFEINQDFVVIRDIASGKDLQQFLSGILVYLKKKMKRKKNELTKKKRVN</sequence>
<evidence type="ECO:0000256" key="4">
    <source>
        <dbReference type="ARBA" id="ARBA00022989"/>
    </source>
</evidence>
<proteinExistence type="predicted"/>
<name>A0A2P6RR15_ROSCH</name>
<dbReference type="AlphaFoldDB" id="A0A2P6RR15"/>
<evidence type="ECO:0000256" key="6">
    <source>
        <dbReference type="RuleBase" id="RU363132"/>
    </source>
</evidence>
<dbReference type="GO" id="GO:0005789">
    <property type="term" value="C:endoplasmic reticulum membrane"/>
    <property type="evidence" value="ECO:0007669"/>
    <property type="project" value="UniProtKB-SubCell"/>
</dbReference>
<dbReference type="STRING" id="74649.A0A2P6RR15"/>
<evidence type="ECO:0000256" key="3">
    <source>
        <dbReference type="ARBA" id="ARBA00022824"/>
    </source>
</evidence>
<keyword evidence="5 6" id="KW-0472">Membrane</keyword>
<evidence type="ECO:0000256" key="2">
    <source>
        <dbReference type="ARBA" id="ARBA00022692"/>
    </source>
</evidence>
<keyword evidence="9" id="KW-1185">Reference proteome</keyword>
<organism evidence="8 9">
    <name type="scientific">Rosa chinensis</name>
    <name type="common">China rose</name>
    <dbReference type="NCBI Taxonomy" id="74649"/>
    <lineage>
        <taxon>Eukaryota</taxon>
        <taxon>Viridiplantae</taxon>
        <taxon>Streptophyta</taxon>
        <taxon>Embryophyta</taxon>
        <taxon>Tracheophyta</taxon>
        <taxon>Spermatophyta</taxon>
        <taxon>Magnoliopsida</taxon>
        <taxon>eudicotyledons</taxon>
        <taxon>Gunneridae</taxon>
        <taxon>Pentapetalae</taxon>
        <taxon>rosids</taxon>
        <taxon>fabids</taxon>
        <taxon>Rosales</taxon>
        <taxon>Rosaceae</taxon>
        <taxon>Rosoideae</taxon>
        <taxon>Rosoideae incertae sedis</taxon>
        <taxon>Rosa</taxon>
    </lineage>
</organism>
<evidence type="ECO:0000256" key="5">
    <source>
        <dbReference type="ARBA" id="ARBA00023136"/>
    </source>
</evidence>
<keyword evidence="2 6" id="KW-0812">Transmembrane</keyword>
<dbReference type="Gramene" id="PRQ48874">
    <property type="protein sequence ID" value="PRQ48874"/>
    <property type="gene ID" value="RchiOBHm_Chr2g0115581"/>
</dbReference>
<feature type="transmembrane region" description="Helical" evidence="6">
    <location>
        <begin position="12"/>
        <end position="33"/>
    </location>
</feature>
<dbReference type="PANTHER" id="PTHR10994:SF193">
    <property type="entry name" value="RETICULON-LIKE PROTEIN"/>
    <property type="match status" value="1"/>
</dbReference>
<evidence type="ECO:0000313" key="8">
    <source>
        <dbReference type="EMBL" id="PRQ48874.1"/>
    </source>
</evidence>
<comment type="caution">
    <text evidence="6">Lacks conserved residue(s) required for the propagation of feature annotation.</text>
</comment>
<comment type="subcellular location">
    <subcellularLocation>
        <location evidence="1 6">Endoplasmic reticulum membrane</location>
        <topology evidence="1 6">Multi-pass membrane protein</topology>
    </subcellularLocation>
</comment>
<gene>
    <name evidence="8" type="ORF">RchiOBHm_Chr2g0115581</name>
</gene>
<keyword evidence="4 6" id="KW-1133">Transmembrane helix</keyword>
<dbReference type="PROSITE" id="PS50845">
    <property type="entry name" value="RETICULON"/>
    <property type="match status" value="1"/>
</dbReference>